<evidence type="ECO:0000313" key="6">
    <source>
        <dbReference type="Proteomes" id="UP000199230"/>
    </source>
</evidence>
<evidence type="ECO:0000313" key="5">
    <source>
        <dbReference type="EMBL" id="SDY51680.1"/>
    </source>
</evidence>
<keyword evidence="6" id="KW-1185">Reference proteome</keyword>
<dbReference type="PANTHER" id="PTHR42788:SF2">
    <property type="entry name" value="ABC TRANSPORTER ATP-BINDING PROTEIN"/>
    <property type="match status" value="1"/>
</dbReference>
<dbReference type="InterPro" id="IPR003593">
    <property type="entry name" value="AAA+_ATPase"/>
</dbReference>
<protein>
    <submittedName>
        <fullName evidence="5">ABC-type nitrate/sulfonate/bicarbonate transport system, ATPase component</fullName>
    </submittedName>
</protein>
<dbReference type="RefSeq" id="WP_242870022.1">
    <property type="nucleotide sequence ID" value="NZ_FNPV01000002.1"/>
</dbReference>
<reference evidence="5 6" key="1">
    <citation type="submission" date="2016-10" db="EMBL/GenBank/DDBJ databases">
        <authorList>
            <person name="de Groot N.N."/>
        </authorList>
    </citation>
    <scope>NUCLEOTIDE SEQUENCE [LARGE SCALE GENOMIC DNA]</scope>
    <source>
        <strain evidence="5 6">APO</strain>
    </source>
</reference>
<proteinExistence type="predicted"/>
<dbReference type="AlphaFoldDB" id="A0A1H3KI20"/>
<dbReference type="EMBL" id="FNPV01000002">
    <property type="protein sequence ID" value="SDY51680.1"/>
    <property type="molecule type" value="Genomic_DNA"/>
</dbReference>
<keyword evidence="3" id="KW-0067">ATP-binding</keyword>
<dbReference type="SUPFAM" id="SSF52540">
    <property type="entry name" value="P-loop containing nucleoside triphosphate hydrolases"/>
    <property type="match status" value="1"/>
</dbReference>
<dbReference type="InterPro" id="IPR050166">
    <property type="entry name" value="ABC_transporter_ATP-bind"/>
</dbReference>
<dbReference type="CDD" id="cd03293">
    <property type="entry name" value="ABC_NrtD_SsuB_transporters"/>
    <property type="match status" value="1"/>
</dbReference>
<dbReference type="GO" id="GO:0016887">
    <property type="term" value="F:ATP hydrolysis activity"/>
    <property type="evidence" value="ECO:0007669"/>
    <property type="project" value="InterPro"/>
</dbReference>
<dbReference type="InterPro" id="IPR003439">
    <property type="entry name" value="ABC_transporter-like_ATP-bd"/>
</dbReference>
<evidence type="ECO:0000256" key="3">
    <source>
        <dbReference type="ARBA" id="ARBA00022840"/>
    </source>
</evidence>
<dbReference type="Gene3D" id="3.40.50.300">
    <property type="entry name" value="P-loop containing nucleotide triphosphate hydrolases"/>
    <property type="match status" value="1"/>
</dbReference>
<dbReference type="PANTHER" id="PTHR42788">
    <property type="entry name" value="TAURINE IMPORT ATP-BINDING PROTEIN-RELATED"/>
    <property type="match status" value="1"/>
</dbReference>
<dbReference type="Proteomes" id="UP000199230">
    <property type="component" value="Unassembled WGS sequence"/>
</dbReference>
<gene>
    <name evidence="5" type="ORF">SAMN05192546_102368</name>
</gene>
<feature type="domain" description="ABC transporter" evidence="4">
    <location>
        <begin position="5"/>
        <end position="232"/>
    </location>
</feature>
<evidence type="ECO:0000256" key="2">
    <source>
        <dbReference type="ARBA" id="ARBA00022741"/>
    </source>
</evidence>
<dbReference type="GO" id="GO:0005524">
    <property type="term" value="F:ATP binding"/>
    <property type="evidence" value="ECO:0007669"/>
    <property type="project" value="UniProtKB-KW"/>
</dbReference>
<organism evidence="5 6">
    <name type="scientific">Tindallia californiensis</name>
    <dbReference type="NCBI Taxonomy" id="159292"/>
    <lineage>
        <taxon>Bacteria</taxon>
        <taxon>Bacillati</taxon>
        <taxon>Bacillota</taxon>
        <taxon>Clostridia</taxon>
        <taxon>Peptostreptococcales</taxon>
        <taxon>Tindalliaceae</taxon>
        <taxon>Tindallia</taxon>
    </lineage>
</organism>
<dbReference type="InterPro" id="IPR017871">
    <property type="entry name" value="ABC_transporter-like_CS"/>
</dbReference>
<dbReference type="STRING" id="159292.SAMN05192546_102368"/>
<accession>A0A1H3KI20</accession>
<dbReference type="PROSITE" id="PS50893">
    <property type="entry name" value="ABC_TRANSPORTER_2"/>
    <property type="match status" value="1"/>
</dbReference>
<sequence length="247" mass="28298">MDRILEVSHIQKTFTELHTLEDISLHLNRKEFVTILGPSGCGKSTLFSIIAGILRPDGGEVLIDHQPYTGVTGRVSFMHQKDLLLPWKSILDNVCLPLFLKDYSRRQAYAKAMPYFSLFGLEGFEKYYPGQLSGGMRQRAALLRTLLFTKDIMLLDEPFGGLDALTRQKMQQWLMGVMEEIESSVLLITHDVDEALLLSDRIYVLTNRPARIRAEFRVDLKRPRKINSFTEPAYIQLKEEVLACLIH</sequence>
<evidence type="ECO:0000256" key="1">
    <source>
        <dbReference type="ARBA" id="ARBA00022448"/>
    </source>
</evidence>
<keyword evidence="1" id="KW-0813">Transport</keyword>
<dbReference type="SMART" id="SM00382">
    <property type="entry name" value="AAA"/>
    <property type="match status" value="1"/>
</dbReference>
<dbReference type="InterPro" id="IPR027417">
    <property type="entry name" value="P-loop_NTPase"/>
</dbReference>
<dbReference type="PROSITE" id="PS00211">
    <property type="entry name" value="ABC_TRANSPORTER_1"/>
    <property type="match status" value="1"/>
</dbReference>
<evidence type="ECO:0000259" key="4">
    <source>
        <dbReference type="PROSITE" id="PS50893"/>
    </source>
</evidence>
<name>A0A1H3KI20_9FIRM</name>
<dbReference type="Pfam" id="PF00005">
    <property type="entry name" value="ABC_tran"/>
    <property type="match status" value="1"/>
</dbReference>
<keyword evidence="2" id="KW-0547">Nucleotide-binding</keyword>